<protein>
    <recommendedName>
        <fullName evidence="3">Tyr recombinase domain-containing protein</fullName>
    </recommendedName>
</protein>
<keyword evidence="2" id="KW-0233">DNA recombination</keyword>
<evidence type="ECO:0000256" key="1">
    <source>
        <dbReference type="ARBA" id="ARBA00023125"/>
    </source>
</evidence>
<keyword evidence="1" id="KW-0238">DNA-binding</keyword>
<organism evidence="4 5">
    <name type="scientific">Magallana gigas</name>
    <name type="common">Pacific oyster</name>
    <name type="synonym">Crassostrea gigas</name>
    <dbReference type="NCBI Taxonomy" id="29159"/>
    <lineage>
        <taxon>Eukaryota</taxon>
        <taxon>Metazoa</taxon>
        <taxon>Spiralia</taxon>
        <taxon>Lophotrochozoa</taxon>
        <taxon>Mollusca</taxon>
        <taxon>Bivalvia</taxon>
        <taxon>Autobranchia</taxon>
        <taxon>Pteriomorphia</taxon>
        <taxon>Ostreida</taxon>
        <taxon>Ostreoidea</taxon>
        <taxon>Ostreidae</taxon>
        <taxon>Magallana</taxon>
    </lineage>
</organism>
<dbReference type="InterPro" id="IPR002104">
    <property type="entry name" value="Integrase_catalytic"/>
</dbReference>
<keyword evidence="5" id="KW-1185">Reference proteome</keyword>
<dbReference type="InterPro" id="IPR010998">
    <property type="entry name" value="Integrase_recombinase_N"/>
</dbReference>
<dbReference type="SUPFAM" id="SSF47823">
    <property type="entry name" value="lambda integrase-like, N-terminal domain"/>
    <property type="match status" value="1"/>
</dbReference>
<dbReference type="EnsemblMetazoa" id="G24048.3">
    <property type="protein sequence ID" value="G24048.3:cds"/>
    <property type="gene ID" value="G24048"/>
</dbReference>
<dbReference type="GO" id="GO:0003677">
    <property type="term" value="F:DNA binding"/>
    <property type="evidence" value="ECO:0007669"/>
    <property type="project" value="UniProtKB-KW"/>
</dbReference>
<dbReference type="GO" id="GO:0015074">
    <property type="term" value="P:DNA integration"/>
    <property type="evidence" value="ECO:0007669"/>
    <property type="project" value="InterPro"/>
</dbReference>
<dbReference type="InterPro" id="IPR011010">
    <property type="entry name" value="DNA_brk_join_enz"/>
</dbReference>
<dbReference type="Proteomes" id="UP000005408">
    <property type="component" value="Unassembled WGS sequence"/>
</dbReference>
<reference evidence="4" key="1">
    <citation type="submission" date="2022-08" db="UniProtKB">
        <authorList>
            <consortium name="EnsemblMetazoa"/>
        </authorList>
    </citation>
    <scope>IDENTIFICATION</scope>
    <source>
        <strain evidence="4">05x7-T-G4-1.051#20</strain>
    </source>
</reference>
<evidence type="ECO:0000256" key="2">
    <source>
        <dbReference type="ARBA" id="ARBA00023172"/>
    </source>
</evidence>
<accession>A0A8W8KII5</accession>
<evidence type="ECO:0000313" key="5">
    <source>
        <dbReference type="Proteomes" id="UP000005408"/>
    </source>
</evidence>
<dbReference type="AlphaFoldDB" id="A0A8W8KII5"/>
<dbReference type="PANTHER" id="PTHR34605">
    <property type="entry name" value="PHAGE_INTEGRASE DOMAIN-CONTAINING PROTEIN"/>
    <property type="match status" value="1"/>
</dbReference>
<dbReference type="GO" id="GO:0006310">
    <property type="term" value="P:DNA recombination"/>
    <property type="evidence" value="ECO:0007669"/>
    <property type="project" value="UniProtKB-KW"/>
</dbReference>
<dbReference type="PROSITE" id="PS51898">
    <property type="entry name" value="TYR_RECOMBINASE"/>
    <property type="match status" value="1"/>
</dbReference>
<dbReference type="SUPFAM" id="SSF56349">
    <property type="entry name" value="DNA breaking-rejoining enzymes"/>
    <property type="match status" value="1"/>
</dbReference>
<dbReference type="InterPro" id="IPR052925">
    <property type="entry name" value="Phage_Integrase-like_Recomb"/>
</dbReference>
<evidence type="ECO:0000313" key="4">
    <source>
        <dbReference type="EnsemblMetazoa" id="G24048.3:cds"/>
    </source>
</evidence>
<dbReference type="Gene3D" id="1.10.443.10">
    <property type="entry name" value="Intergrase catalytic core"/>
    <property type="match status" value="1"/>
</dbReference>
<proteinExistence type="predicted"/>
<dbReference type="PANTHER" id="PTHR34605:SF3">
    <property type="entry name" value="P CELL-TYPE AGGLUTINATION PROTEIN MAP4-LIKE-RELATED"/>
    <property type="match status" value="1"/>
</dbReference>
<feature type="domain" description="Tyr recombinase" evidence="3">
    <location>
        <begin position="56"/>
        <end position="255"/>
    </location>
</feature>
<evidence type="ECO:0000259" key="3">
    <source>
        <dbReference type="PROSITE" id="PS51898"/>
    </source>
</evidence>
<name>A0A8W8KII5_MAGGI</name>
<dbReference type="Gene3D" id="1.10.150.130">
    <property type="match status" value="1"/>
</dbReference>
<sequence>IAHCFTQGLAASTARTHISALSFIFQLGGHQDLTQHFIIKKQLQGYSKTKPSQDARLPITPTILSKIILSLPHVTNSSFIKCLLHAMYVLAFSAFLRVGEITKTGKLNQHFLLVKHINITASPNQENSIDLTIPHCKHSIRPISLQISRNLENPLLCPVRALQDFMQIRKHASQDEALFSFMDGNPVSRQFFTQNLNNSLTFCGLDTKRYQSHSFRIGAATAAADLGASDIQIQNMGRWKSTAFKKYIRVPVLTL</sequence>
<dbReference type="InterPro" id="IPR013762">
    <property type="entry name" value="Integrase-like_cat_sf"/>
</dbReference>
<dbReference type="Pfam" id="PF00589">
    <property type="entry name" value="Phage_integrase"/>
    <property type="match status" value="1"/>
</dbReference>